<dbReference type="PROSITE" id="PS51257">
    <property type="entry name" value="PROKAR_LIPOPROTEIN"/>
    <property type="match status" value="1"/>
</dbReference>
<dbReference type="PANTHER" id="PTHR34933">
    <property type="entry name" value="FLAGELLAR L-RING PROTEIN"/>
    <property type="match status" value="1"/>
</dbReference>
<dbReference type="KEGG" id="tcd:AAIA72_04480"/>
<evidence type="ECO:0000256" key="6">
    <source>
        <dbReference type="ARBA" id="ARBA00023136"/>
    </source>
</evidence>
<evidence type="ECO:0000256" key="8">
    <source>
        <dbReference type="ARBA" id="ARBA00023143"/>
    </source>
</evidence>
<comment type="function">
    <text evidence="1 11">Assembles around the rod to form the L-ring and probably protects the motor/basal body from shearing forces during rotation.</text>
</comment>
<keyword evidence="6 11" id="KW-0472">Membrane</keyword>
<proteinExistence type="inferred from homology"/>
<dbReference type="GO" id="GO:0071973">
    <property type="term" value="P:bacterial-type flagellum-dependent cell motility"/>
    <property type="evidence" value="ECO:0007669"/>
    <property type="project" value="InterPro"/>
</dbReference>
<evidence type="ECO:0000256" key="1">
    <source>
        <dbReference type="ARBA" id="ARBA00002591"/>
    </source>
</evidence>
<dbReference type="PRINTS" id="PR01008">
    <property type="entry name" value="FLGLRINGFLGH"/>
</dbReference>
<keyword evidence="8 11" id="KW-0975">Bacterial flagellum</keyword>
<evidence type="ECO:0000256" key="7">
    <source>
        <dbReference type="ARBA" id="ARBA00023139"/>
    </source>
</evidence>
<evidence type="ECO:0000256" key="3">
    <source>
        <dbReference type="ARBA" id="ARBA00006929"/>
    </source>
</evidence>
<comment type="similarity">
    <text evidence="3 11">Belongs to the FlgH family.</text>
</comment>
<dbReference type="NCBIfam" id="NF001304">
    <property type="entry name" value="PRK00249.1-4"/>
    <property type="match status" value="1"/>
</dbReference>
<keyword evidence="5 11" id="KW-0732">Signal</keyword>
<dbReference type="Pfam" id="PF02107">
    <property type="entry name" value="FlgH"/>
    <property type="match status" value="1"/>
</dbReference>
<organism evidence="12">
    <name type="scientific">Thermohahella caldifontis</name>
    <dbReference type="NCBI Taxonomy" id="3142973"/>
    <lineage>
        <taxon>Bacteria</taxon>
        <taxon>Pseudomonadati</taxon>
        <taxon>Pseudomonadota</taxon>
        <taxon>Gammaproteobacteria</taxon>
        <taxon>Oceanospirillales</taxon>
        <taxon>Hahellaceae</taxon>
        <taxon>Thermohahella</taxon>
    </lineage>
</organism>
<keyword evidence="9 11" id="KW-0998">Cell outer membrane</keyword>
<name>A0AB39UZF3_9GAMM</name>
<keyword evidence="12" id="KW-0282">Flagellum</keyword>
<evidence type="ECO:0000313" key="12">
    <source>
        <dbReference type="EMBL" id="XDT73235.1"/>
    </source>
</evidence>
<evidence type="ECO:0000256" key="4">
    <source>
        <dbReference type="ARBA" id="ARBA00011439"/>
    </source>
</evidence>
<keyword evidence="12" id="KW-0966">Cell projection</keyword>
<sequence>MIRWLVICSVVAMTGCAPMTRELPRPGDPSWAPVEPPALRVPAPVDGSIYSQVSGYTLYGDRIATRVGDVLTVILQETTQSKKSAGTTVSKNSKNELNEASILGTSVSAANLSLLTNPEQKRSFSGSADSDQSNSLKGTITVTVAEELPNGLLRIRGEKWLQLNEGDEYIRLVGLVRPEDIGVDNTVLSTKIADARIAYSGTGAFADVNRQGWLTRFFNSEWWPL</sequence>
<dbReference type="GO" id="GO:0003774">
    <property type="term" value="F:cytoskeletal motor activity"/>
    <property type="evidence" value="ECO:0007669"/>
    <property type="project" value="InterPro"/>
</dbReference>
<comment type="subcellular location">
    <subcellularLocation>
        <location evidence="11">Cell outer membrane</location>
        <topology evidence="11">Lipid-anchor</topology>
    </subcellularLocation>
    <subcellularLocation>
        <location evidence="11">Bacterial flagellum basal body</location>
    </subcellularLocation>
    <subcellularLocation>
        <location evidence="2">Membrane</location>
        <topology evidence="2">Lipid-anchor</topology>
    </subcellularLocation>
</comment>
<accession>A0AB39UZF3</accession>
<evidence type="ECO:0000256" key="2">
    <source>
        <dbReference type="ARBA" id="ARBA00004635"/>
    </source>
</evidence>
<protein>
    <recommendedName>
        <fullName evidence="11">Flagellar L-ring protein</fullName>
    </recommendedName>
    <alternativeName>
        <fullName evidence="11">Basal body L-ring protein</fullName>
    </alternativeName>
</protein>
<evidence type="ECO:0000256" key="9">
    <source>
        <dbReference type="ARBA" id="ARBA00023237"/>
    </source>
</evidence>
<dbReference type="EMBL" id="CP154858">
    <property type="protein sequence ID" value="XDT73235.1"/>
    <property type="molecule type" value="Genomic_DNA"/>
</dbReference>
<keyword evidence="12" id="KW-0969">Cilium</keyword>
<dbReference type="InterPro" id="IPR000527">
    <property type="entry name" value="Flag_Lring"/>
</dbReference>
<keyword evidence="10 11" id="KW-0449">Lipoprotein</keyword>
<comment type="subunit">
    <text evidence="4 11">The basal body constitutes a major portion of the flagellar organelle and consists of four rings (L,P,S, and M) mounted on a central rod.</text>
</comment>
<evidence type="ECO:0000256" key="10">
    <source>
        <dbReference type="ARBA" id="ARBA00023288"/>
    </source>
</evidence>
<dbReference type="PANTHER" id="PTHR34933:SF1">
    <property type="entry name" value="FLAGELLAR L-RING PROTEIN"/>
    <property type="match status" value="1"/>
</dbReference>
<dbReference type="AlphaFoldDB" id="A0AB39UZF3"/>
<dbReference type="GO" id="GO:0009427">
    <property type="term" value="C:bacterial-type flagellum basal body, distal rod, L ring"/>
    <property type="evidence" value="ECO:0007669"/>
    <property type="project" value="InterPro"/>
</dbReference>
<dbReference type="HAMAP" id="MF_00415">
    <property type="entry name" value="FlgH"/>
    <property type="match status" value="1"/>
</dbReference>
<evidence type="ECO:0000256" key="11">
    <source>
        <dbReference type="HAMAP-Rule" id="MF_00415"/>
    </source>
</evidence>
<reference evidence="12" key="1">
    <citation type="submission" date="2024-05" db="EMBL/GenBank/DDBJ databases">
        <title>Genome sequencing of novel strain.</title>
        <authorList>
            <person name="Ganbat D."/>
            <person name="Ganbat S."/>
            <person name="Lee S.-J."/>
        </authorList>
    </citation>
    <scope>NUCLEOTIDE SEQUENCE</scope>
    <source>
        <strain evidence="12">SMD15-11</strain>
    </source>
</reference>
<gene>
    <name evidence="11 12" type="primary">flgH</name>
    <name evidence="12" type="ORF">AAIA72_04480</name>
</gene>
<keyword evidence="7" id="KW-0564">Palmitate</keyword>
<evidence type="ECO:0000256" key="5">
    <source>
        <dbReference type="ARBA" id="ARBA00022729"/>
    </source>
</evidence>
<dbReference type="GO" id="GO:0009279">
    <property type="term" value="C:cell outer membrane"/>
    <property type="evidence" value="ECO:0007669"/>
    <property type="project" value="UniProtKB-SubCell"/>
</dbReference>
<dbReference type="RefSeq" id="WP_369602229.1">
    <property type="nucleotide sequence ID" value="NZ_CP154858.1"/>
</dbReference>